<feature type="domain" description="TPM" evidence="4">
    <location>
        <begin position="160"/>
        <end position="278"/>
    </location>
</feature>
<feature type="signal peptide" evidence="3">
    <location>
        <begin position="1"/>
        <end position="25"/>
    </location>
</feature>
<name>A0A829Z9U5_9FIRM</name>
<proteinExistence type="predicted"/>
<dbReference type="Pfam" id="PF04536">
    <property type="entry name" value="TPM_phosphatase"/>
    <property type="match status" value="1"/>
</dbReference>
<keyword evidence="2" id="KW-0812">Transmembrane</keyword>
<keyword evidence="2" id="KW-0472">Membrane</keyword>
<dbReference type="Proteomes" id="UP000490821">
    <property type="component" value="Unassembled WGS sequence"/>
</dbReference>
<dbReference type="AlphaFoldDB" id="A0A829Z9U5"/>
<feature type="chain" id="PRO_5032457552" description="TPM domain-containing protein" evidence="3">
    <location>
        <begin position="26"/>
        <end position="425"/>
    </location>
</feature>
<evidence type="ECO:0000256" key="2">
    <source>
        <dbReference type="SAM" id="Phobius"/>
    </source>
</evidence>
<dbReference type="InterPro" id="IPR007621">
    <property type="entry name" value="TPM_dom"/>
</dbReference>
<evidence type="ECO:0000256" key="3">
    <source>
        <dbReference type="SAM" id="SignalP"/>
    </source>
</evidence>
<feature type="region of interest" description="Disordered" evidence="1">
    <location>
        <begin position="389"/>
        <end position="425"/>
    </location>
</feature>
<evidence type="ECO:0000313" key="5">
    <source>
        <dbReference type="EMBL" id="GFI40749.1"/>
    </source>
</evidence>
<evidence type="ECO:0000259" key="4">
    <source>
        <dbReference type="Pfam" id="PF04536"/>
    </source>
</evidence>
<dbReference type="EMBL" id="BLMI01000080">
    <property type="protein sequence ID" value="GFI40749.1"/>
    <property type="molecule type" value="Genomic_DNA"/>
</dbReference>
<dbReference type="RefSeq" id="WP_172472198.1">
    <property type="nucleotide sequence ID" value="NZ_BLMI01000080.1"/>
</dbReference>
<comment type="caution">
    <text evidence="5">The sequence shown here is derived from an EMBL/GenBank/DDBJ whole genome shotgun (WGS) entry which is preliminary data.</text>
</comment>
<evidence type="ECO:0000313" key="6">
    <source>
        <dbReference type="Proteomes" id="UP000490821"/>
    </source>
</evidence>
<feature type="transmembrane region" description="Helical" evidence="2">
    <location>
        <begin position="330"/>
        <end position="347"/>
    </location>
</feature>
<reference evidence="5 6" key="1">
    <citation type="journal article" date="2020" name="Microbiome">
        <title>Single-cell genomics of uncultured bacteria reveals dietary fiber responders in the mouse gut microbiota.</title>
        <authorList>
            <person name="Chijiiwa R."/>
            <person name="Hosokawa M."/>
            <person name="Kogawa M."/>
            <person name="Nishikawa Y."/>
            <person name="Ide K."/>
            <person name="Sakanashi C."/>
            <person name="Takahashi K."/>
            <person name="Takeyama H."/>
        </authorList>
    </citation>
    <scope>NUCLEOTIDE SEQUENCE [LARGE SCALE GENOMIC DNA]</scope>
    <source>
        <strain evidence="5">IMSAGC_017</strain>
    </source>
</reference>
<gene>
    <name evidence="5" type="ORF">IMSAGC017_00784</name>
</gene>
<organism evidence="5 6">
    <name type="scientific">Thomasclavelia cocleata</name>
    <dbReference type="NCBI Taxonomy" id="69824"/>
    <lineage>
        <taxon>Bacteria</taxon>
        <taxon>Bacillati</taxon>
        <taxon>Bacillota</taxon>
        <taxon>Erysipelotrichia</taxon>
        <taxon>Erysipelotrichales</taxon>
        <taxon>Coprobacillaceae</taxon>
        <taxon>Thomasclavelia</taxon>
    </lineage>
</organism>
<keyword evidence="3" id="KW-0732">Signal</keyword>
<keyword evidence="2" id="KW-1133">Transmembrane helix</keyword>
<sequence length="425" mass="48492">MKIKKIKYILLVLLLIFTTIAPIHAENKYVYDNANRFRYLSESLEQLSQNFYEQYNINIVIVSVENNQSDFNLGEYANQLYQENFGETDGVVYAINFSNGSDYGKYMNAFGNAGQYLNNCNNMDALITGHDKVENIVYKIQLIVYQMSLIIDNVEPSRNIVDMANILNSEQTSQLEQKITQVINNCQMDVVILTTCLNNGKSMVDFADDYYDENDYGIDLRKSGLILVLSLQDNEWYISTSGAAIDTFSDWGIEYLGKVMKPSLVDRNFYQAFEDFVSYTEKFNVQAVTDKPYDRYNQGDLPNLDVDEEVVFDNQDNSEPKTKMDSNKRILISLGAGLVIGFIISFIRMGKLNTKKSVKNANEYVKENSFKLTKSNDLYLYQTVTKRARPKYEDNNHSTSSYHKTTSSTHRSSSGRTHGGGGGKF</sequence>
<feature type="compositionally biased region" description="Low complexity" evidence="1">
    <location>
        <begin position="397"/>
        <end position="416"/>
    </location>
</feature>
<evidence type="ECO:0000256" key="1">
    <source>
        <dbReference type="SAM" id="MobiDB-lite"/>
    </source>
</evidence>
<protein>
    <recommendedName>
        <fullName evidence="4">TPM domain-containing protein</fullName>
    </recommendedName>
</protein>
<accession>A0A829Z9U5</accession>
<dbReference type="Gene3D" id="3.10.310.50">
    <property type="match status" value="2"/>
</dbReference>